<name>A0A495R0E7_9ACTN</name>
<evidence type="ECO:0000313" key="3">
    <source>
        <dbReference type="Proteomes" id="UP000274601"/>
    </source>
</evidence>
<accession>A0A495R0E7</accession>
<reference evidence="2 3" key="1">
    <citation type="submission" date="2018-10" db="EMBL/GenBank/DDBJ databases">
        <title>Genomic Encyclopedia of Archaeal and Bacterial Type Strains, Phase II (KMG-II): from individual species to whole genera.</title>
        <authorList>
            <person name="Goeker M."/>
        </authorList>
    </citation>
    <scope>NUCLEOTIDE SEQUENCE [LARGE SCALE GENOMIC DNA]</scope>
    <source>
        <strain evidence="2 3">DSM 43383</strain>
    </source>
</reference>
<feature type="compositionally biased region" description="Pro residues" evidence="1">
    <location>
        <begin position="1"/>
        <end position="10"/>
    </location>
</feature>
<sequence length="142" mass="15570">MLAWFPPPSSPDGAVSSNGAASGKAEAARWVCNPPSARAALPRPIIARWLLNRLGRRLRSRGWSVERRYDNALPMLRVYFPRARCLGESVLVVAGDGGWWYRSSTGELLAPCSQVDLTVSLIVSSLERWVSVVGSSWETDGE</sequence>
<dbReference type="AlphaFoldDB" id="A0A495R0E7"/>
<dbReference type="Proteomes" id="UP000274601">
    <property type="component" value="Unassembled WGS sequence"/>
</dbReference>
<proteinExistence type="predicted"/>
<gene>
    <name evidence="2" type="ORF">BZB76_1050</name>
</gene>
<evidence type="ECO:0000313" key="2">
    <source>
        <dbReference type="EMBL" id="RKS79576.1"/>
    </source>
</evidence>
<dbReference type="EMBL" id="RBWU01000001">
    <property type="protein sequence ID" value="RKS79576.1"/>
    <property type="molecule type" value="Genomic_DNA"/>
</dbReference>
<feature type="region of interest" description="Disordered" evidence="1">
    <location>
        <begin position="1"/>
        <end position="20"/>
    </location>
</feature>
<organism evidence="2 3">
    <name type="scientific">Actinomadura pelletieri DSM 43383</name>
    <dbReference type="NCBI Taxonomy" id="1120940"/>
    <lineage>
        <taxon>Bacteria</taxon>
        <taxon>Bacillati</taxon>
        <taxon>Actinomycetota</taxon>
        <taxon>Actinomycetes</taxon>
        <taxon>Streptosporangiales</taxon>
        <taxon>Thermomonosporaceae</taxon>
        <taxon>Actinomadura</taxon>
    </lineage>
</organism>
<comment type="caution">
    <text evidence="2">The sequence shown here is derived from an EMBL/GenBank/DDBJ whole genome shotgun (WGS) entry which is preliminary data.</text>
</comment>
<protein>
    <submittedName>
        <fullName evidence="2">Uncharacterized protein</fullName>
    </submittedName>
</protein>
<keyword evidence="3" id="KW-1185">Reference proteome</keyword>
<evidence type="ECO:0000256" key="1">
    <source>
        <dbReference type="SAM" id="MobiDB-lite"/>
    </source>
</evidence>